<dbReference type="PANTHER" id="PTHR47416:SF8">
    <property type="entry name" value="BASIC-LEUCINE ZIPPER TRANSCRIPTION FACTOR E-RELATED"/>
    <property type="match status" value="1"/>
</dbReference>
<reference evidence="10 11" key="1">
    <citation type="submission" date="2018-02" db="EMBL/GenBank/DDBJ databases">
        <title>Draft genome sequences of Elsinoe sp., causing black scab on jojoba.</title>
        <authorList>
            <person name="Stodart B."/>
            <person name="Jeffress S."/>
            <person name="Ash G."/>
            <person name="Arun Chinnappa K."/>
        </authorList>
    </citation>
    <scope>NUCLEOTIDE SEQUENCE [LARGE SCALE GENOMIC DNA]</scope>
    <source>
        <strain evidence="10 11">Hillstone_2</strain>
    </source>
</reference>
<feature type="compositionally biased region" description="Basic and acidic residues" evidence="8">
    <location>
        <begin position="239"/>
        <end position="248"/>
    </location>
</feature>
<feature type="region of interest" description="Disordered" evidence="8">
    <location>
        <begin position="633"/>
        <end position="667"/>
    </location>
</feature>
<dbReference type="Pfam" id="PF03131">
    <property type="entry name" value="bZIP_Maf"/>
    <property type="match status" value="1"/>
</dbReference>
<dbReference type="PROSITE" id="PS50217">
    <property type="entry name" value="BZIP"/>
    <property type="match status" value="1"/>
</dbReference>
<name>A0A4U7B815_9PEZI</name>
<organism evidence="10 11">
    <name type="scientific">Elsinoe australis</name>
    <dbReference type="NCBI Taxonomy" id="40998"/>
    <lineage>
        <taxon>Eukaryota</taxon>
        <taxon>Fungi</taxon>
        <taxon>Dikarya</taxon>
        <taxon>Ascomycota</taxon>
        <taxon>Pezizomycotina</taxon>
        <taxon>Dothideomycetes</taxon>
        <taxon>Dothideomycetidae</taxon>
        <taxon>Myriangiales</taxon>
        <taxon>Elsinoaceae</taxon>
        <taxon>Elsinoe</taxon>
    </lineage>
</organism>
<evidence type="ECO:0000256" key="1">
    <source>
        <dbReference type="ARBA" id="ARBA00004123"/>
    </source>
</evidence>
<evidence type="ECO:0000313" key="10">
    <source>
        <dbReference type="EMBL" id="TKX25530.1"/>
    </source>
</evidence>
<keyword evidence="5" id="KW-0804">Transcription</keyword>
<dbReference type="GO" id="GO:0003700">
    <property type="term" value="F:DNA-binding transcription factor activity"/>
    <property type="evidence" value="ECO:0007669"/>
    <property type="project" value="InterPro"/>
</dbReference>
<proteinExistence type="inferred from homology"/>
<evidence type="ECO:0000256" key="2">
    <source>
        <dbReference type="ARBA" id="ARBA00007163"/>
    </source>
</evidence>
<evidence type="ECO:0000256" key="8">
    <source>
        <dbReference type="SAM" id="MobiDB-lite"/>
    </source>
</evidence>
<keyword evidence="4" id="KW-0238">DNA-binding</keyword>
<dbReference type="Gene3D" id="1.20.5.170">
    <property type="match status" value="1"/>
</dbReference>
<feature type="region of interest" description="Disordered" evidence="8">
    <location>
        <begin position="218"/>
        <end position="248"/>
    </location>
</feature>
<feature type="compositionally biased region" description="Low complexity" evidence="8">
    <location>
        <begin position="221"/>
        <end position="237"/>
    </location>
</feature>
<dbReference type="PANTHER" id="PTHR47416">
    <property type="entry name" value="BASIC-LEUCINE ZIPPER TRANSCRIPTION FACTOR F-RELATED"/>
    <property type="match status" value="1"/>
</dbReference>
<comment type="similarity">
    <text evidence="2">Belongs to the bZIP family.</text>
</comment>
<dbReference type="GO" id="GO:0005634">
    <property type="term" value="C:nucleus"/>
    <property type="evidence" value="ECO:0007669"/>
    <property type="project" value="UniProtKB-SubCell"/>
</dbReference>
<accession>A0A4U7B815</accession>
<dbReference type="Proteomes" id="UP000308133">
    <property type="component" value="Unassembled WGS sequence"/>
</dbReference>
<evidence type="ECO:0000256" key="3">
    <source>
        <dbReference type="ARBA" id="ARBA00023015"/>
    </source>
</evidence>
<evidence type="ECO:0000256" key="6">
    <source>
        <dbReference type="ARBA" id="ARBA00023242"/>
    </source>
</evidence>
<evidence type="ECO:0000259" key="9">
    <source>
        <dbReference type="PROSITE" id="PS50217"/>
    </source>
</evidence>
<evidence type="ECO:0000256" key="4">
    <source>
        <dbReference type="ARBA" id="ARBA00023125"/>
    </source>
</evidence>
<feature type="compositionally biased region" description="Low complexity" evidence="8">
    <location>
        <begin position="509"/>
        <end position="519"/>
    </location>
</feature>
<dbReference type="SMART" id="SM00338">
    <property type="entry name" value="BRLZ"/>
    <property type="match status" value="1"/>
</dbReference>
<dbReference type="EMBL" id="PTQR01000028">
    <property type="protein sequence ID" value="TKX25530.1"/>
    <property type="molecule type" value="Genomic_DNA"/>
</dbReference>
<dbReference type="InterPro" id="IPR046347">
    <property type="entry name" value="bZIP_sf"/>
</dbReference>
<dbReference type="SUPFAM" id="SSF57959">
    <property type="entry name" value="Leucine zipper domain"/>
    <property type="match status" value="1"/>
</dbReference>
<dbReference type="CDD" id="cd14686">
    <property type="entry name" value="bZIP"/>
    <property type="match status" value="1"/>
</dbReference>
<dbReference type="GO" id="GO:0003677">
    <property type="term" value="F:DNA binding"/>
    <property type="evidence" value="ECO:0007669"/>
    <property type="project" value="UniProtKB-KW"/>
</dbReference>
<feature type="region of interest" description="Disordered" evidence="8">
    <location>
        <begin position="421"/>
        <end position="445"/>
    </location>
</feature>
<feature type="domain" description="BZIP" evidence="9">
    <location>
        <begin position="273"/>
        <end position="336"/>
    </location>
</feature>
<comment type="subcellular location">
    <subcellularLocation>
        <location evidence="1">Nucleus</location>
    </subcellularLocation>
</comment>
<evidence type="ECO:0000313" key="11">
    <source>
        <dbReference type="Proteomes" id="UP000308133"/>
    </source>
</evidence>
<evidence type="ECO:0000256" key="5">
    <source>
        <dbReference type="ARBA" id="ARBA00023163"/>
    </source>
</evidence>
<keyword evidence="3" id="KW-0805">Transcription regulation</keyword>
<feature type="region of interest" description="Disordered" evidence="8">
    <location>
        <begin position="508"/>
        <end position="537"/>
    </location>
</feature>
<dbReference type="AlphaFoldDB" id="A0A4U7B815"/>
<keyword evidence="6" id="KW-0539">Nucleus</keyword>
<dbReference type="InterPro" id="IPR004826">
    <property type="entry name" value="bZIP_Maf"/>
</dbReference>
<sequence length="667" mass="74809">MDQSHSLNHGSDLDQHHQHSLLFDDTDANVFSLETGGAESRDMAADDGHFRRDSMNSAALSPLSEPKWNDAHSSQAVDINRRTSFASTNPFRDDYNSAYRNSISASAPSSSAANLHQPGTGWHFDHTPGTASPSSFEPYSLSGDDFDVSEYPAHIAGDVSGPIHPGHHVSAPMVFNPLNMDQGNVDAQSVQTPLSPHSNPDLMAIAAKDMQLRALPRHMRPGSASRPSRPGPSRAASDGVRKKNSRIEIPPDRTLLNIEELIEQAADDEEVKELKQQRRLLRNREAALASRQRKKQHTEDLEVKEHRYLKQINGLKNELAELSLQNSRVESDYRMLHQKHTEACHVIQAFEMEKEELIMKHTQETGNLRRKIQYLTEQLENSNEHDYMLSTNTNFNDFTSDMNALSVNNQPWMSNVPTNPGQYTSEPEQVRPARAQPDVKPIKRENDPPIASGVLFMILLCGAFVASKGNNKPFIPNMPEEVRVASSTVLDNLLKDSRADALTGAMGTHMQPHQPQMQNMPPPHHPWEQHGGPQDSRQTLYRSLTMPTSQQEAEQIFALTPSEYHSLTSQESYAAYHPQHTVTPRRNLAETLATVRQESIAKAPPAEVYTRSLLWDQIPADVVKQFKELVRESKTVQEPGNQGGQTRHDTKIENTDHTDWPFSMTTH</sequence>
<protein>
    <submittedName>
        <fullName evidence="10">BZIP Maf transcription factor-like protein</fullName>
    </submittedName>
</protein>
<feature type="region of interest" description="Disordered" evidence="8">
    <location>
        <begin position="108"/>
        <end position="138"/>
    </location>
</feature>
<comment type="caution">
    <text evidence="10">The sequence shown here is derived from an EMBL/GenBank/DDBJ whole genome shotgun (WGS) entry which is preliminary data.</text>
</comment>
<feature type="coiled-coil region" evidence="7">
    <location>
        <begin position="258"/>
        <end position="332"/>
    </location>
</feature>
<feature type="compositionally biased region" description="Basic and acidic residues" evidence="8">
    <location>
        <begin position="646"/>
        <end position="659"/>
    </location>
</feature>
<evidence type="ECO:0000256" key="7">
    <source>
        <dbReference type="SAM" id="Coils"/>
    </source>
</evidence>
<dbReference type="InterPro" id="IPR004827">
    <property type="entry name" value="bZIP"/>
</dbReference>
<keyword evidence="7" id="KW-0175">Coiled coil</keyword>
<gene>
    <name evidence="10" type="ORF">C1H76_2180</name>
</gene>